<organism evidence="2">
    <name type="scientific">Cucumis melo</name>
    <name type="common">Muskmelon</name>
    <dbReference type="NCBI Taxonomy" id="3656"/>
    <lineage>
        <taxon>Eukaryota</taxon>
        <taxon>Viridiplantae</taxon>
        <taxon>Streptophyta</taxon>
        <taxon>Embryophyta</taxon>
        <taxon>Tracheophyta</taxon>
        <taxon>Spermatophyta</taxon>
        <taxon>Magnoliopsida</taxon>
        <taxon>eudicotyledons</taxon>
        <taxon>Gunneridae</taxon>
        <taxon>Pentapetalae</taxon>
        <taxon>rosids</taxon>
        <taxon>fabids</taxon>
        <taxon>Cucurbitales</taxon>
        <taxon>Cucurbitaceae</taxon>
        <taxon>Benincaseae</taxon>
        <taxon>Cucumis</taxon>
    </lineage>
</organism>
<feature type="region of interest" description="Disordered" evidence="1">
    <location>
        <begin position="17"/>
        <end position="56"/>
    </location>
</feature>
<reference evidence="2" key="1">
    <citation type="submission" date="2023-03" db="UniProtKB">
        <authorList>
            <consortium name="EnsemblPlants"/>
        </authorList>
    </citation>
    <scope>IDENTIFICATION</scope>
</reference>
<protein>
    <submittedName>
        <fullName evidence="2">Uncharacterized protein</fullName>
    </submittedName>
</protein>
<evidence type="ECO:0000313" key="2">
    <source>
        <dbReference type="EnsemblPlants" id="MELO3C005654.2.1"/>
    </source>
</evidence>
<evidence type="ECO:0000256" key="1">
    <source>
        <dbReference type="SAM" id="MobiDB-lite"/>
    </source>
</evidence>
<dbReference type="Gramene" id="MELO3C005654.2.1">
    <property type="protein sequence ID" value="MELO3C005654.2.1"/>
    <property type="gene ID" value="MELO3C005654.2"/>
</dbReference>
<dbReference type="AlphaFoldDB" id="A0A9I9CM24"/>
<proteinExistence type="predicted"/>
<accession>A0A9I9CM24</accession>
<name>A0A9I9CM24_CUCME</name>
<dbReference type="EnsemblPlants" id="MELO3C005654.2.1">
    <property type="protein sequence ID" value="MELO3C005654.2.1"/>
    <property type="gene ID" value="MELO3C005654.2"/>
</dbReference>
<sequence>MDVFIPEDYVIRRRIEKKLAAQAPDKTRQPRPVDQRPRRNSDKDKEKETPGKTGFRFTATGADNVVFNCFSA</sequence>
<feature type="compositionally biased region" description="Basic and acidic residues" evidence="1">
    <location>
        <begin position="17"/>
        <end position="50"/>
    </location>
</feature>